<comment type="subcellular location">
    <subcellularLocation>
        <location evidence="1">Cell membrane</location>
        <topology evidence="1">Multi-pass membrane protein</topology>
    </subcellularLocation>
</comment>
<keyword evidence="12" id="KW-1185">Reference proteome</keyword>
<evidence type="ECO:0000259" key="10">
    <source>
        <dbReference type="Pfam" id="PF13231"/>
    </source>
</evidence>
<evidence type="ECO:0000256" key="8">
    <source>
        <dbReference type="SAM" id="MobiDB-lite"/>
    </source>
</evidence>
<keyword evidence="3" id="KW-0328">Glycosyltransferase</keyword>
<dbReference type="GO" id="GO:0005886">
    <property type="term" value="C:plasma membrane"/>
    <property type="evidence" value="ECO:0007669"/>
    <property type="project" value="UniProtKB-SubCell"/>
</dbReference>
<dbReference type="GO" id="GO:0016763">
    <property type="term" value="F:pentosyltransferase activity"/>
    <property type="evidence" value="ECO:0007669"/>
    <property type="project" value="TreeGrafter"/>
</dbReference>
<dbReference type="InterPro" id="IPR038731">
    <property type="entry name" value="RgtA/B/C-like"/>
</dbReference>
<feature type="transmembrane region" description="Helical" evidence="9">
    <location>
        <begin position="178"/>
        <end position="198"/>
    </location>
</feature>
<feature type="transmembrane region" description="Helical" evidence="9">
    <location>
        <begin position="122"/>
        <end position="141"/>
    </location>
</feature>
<evidence type="ECO:0000256" key="3">
    <source>
        <dbReference type="ARBA" id="ARBA00022676"/>
    </source>
</evidence>
<dbReference type="AlphaFoldDB" id="A0A7D3VVT1"/>
<evidence type="ECO:0000256" key="1">
    <source>
        <dbReference type="ARBA" id="ARBA00004651"/>
    </source>
</evidence>
<evidence type="ECO:0000256" key="6">
    <source>
        <dbReference type="ARBA" id="ARBA00022989"/>
    </source>
</evidence>
<feature type="transmembrane region" description="Helical" evidence="9">
    <location>
        <begin position="219"/>
        <end position="238"/>
    </location>
</feature>
<evidence type="ECO:0000256" key="2">
    <source>
        <dbReference type="ARBA" id="ARBA00022475"/>
    </source>
</evidence>
<feature type="domain" description="Glycosyltransferase RgtA/B/C/D-like" evidence="10">
    <location>
        <begin position="87"/>
        <end position="222"/>
    </location>
</feature>
<dbReference type="Proteomes" id="UP000501240">
    <property type="component" value="Chromosome"/>
</dbReference>
<organism evidence="11 12">
    <name type="scientific">Actinomadura verrucosospora</name>
    <dbReference type="NCBI Taxonomy" id="46165"/>
    <lineage>
        <taxon>Bacteria</taxon>
        <taxon>Bacillati</taxon>
        <taxon>Actinomycetota</taxon>
        <taxon>Actinomycetes</taxon>
        <taxon>Streptosporangiales</taxon>
        <taxon>Thermomonosporaceae</taxon>
        <taxon>Actinomadura</taxon>
    </lineage>
</organism>
<feature type="transmembrane region" description="Helical" evidence="9">
    <location>
        <begin position="365"/>
        <end position="383"/>
    </location>
</feature>
<sequence>MTSAVLADPATRQAAGQEGRLARWAVPLVPAAAALALALTYIGRPAFWLDESATVSATRRPVGEMLRLFHHLDLVHAFYYLGMKVWVEAFGTGETALRLPSALATAAAAAGVAVLGRRCAGPVAGLLAGLVYAGSIPVASFAHEARSYAMVAAVAVLATYLLIRGVHPAERHPWRWFAGYGAAILVLGLLHLDGALLVPAHGATLLIARAKARRTWLRWTVCGGLGGALLVPLALAAQTQSEQVAWLPRPSWPLVWQLVKFMAGCPDLVWPTLVAALIGAWAGARRRGAEPAEGSSEGEERADGCSIPLTVLTLPWLVVPPALLLVASVVGDPMFMFRYVLFSVPALSLLMGAGLARIAAVGRPWLGGLLLAAAVAVLAVPSVQPQTDLRRHDSKLDDMRTPAQILRRGAHKGDAIIYINGVARWDAAAYPDDFGRLHDIGLAEDPVRAGNFTGLDKLPWQLRGPLVHSDRVWLMRTRASTANPGPMVVKRLKMIEATGPWRIAGNWRFKGGRLTLYVRTGPYRSPSAHGTAGKPQRAIPKPRTTTPQRAVPKPRRTAPAKP</sequence>
<evidence type="ECO:0000313" key="12">
    <source>
        <dbReference type="Proteomes" id="UP000501240"/>
    </source>
</evidence>
<feature type="transmembrane region" description="Helical" evidence="9">
    <location>
        <begin position="148"/>
        <end position="166"/>
    </location>
</feature>
<keyword evidence="5 9" id="KW-0812">Transmembrane</keyword>
<protein>
    <submittedName>
        <fullName evidence="11">Integral membrane protein</fullName>
    </submittedName>
</protein>
<dbReference type="PANTHER" id="PTHR33908:SF3">
    <property type="entry name" value="UNDECAPRENYL PHOSPHATE-ALPHA-4-AMINO-4-DEOXY-L-ARABINOSE ARABINOSYL TRANSFERASE"/>
    <property type="match status" value="1"/>
</dbReference>
<keyword evidence="2" id="KW-1003">Cell membrane</keyword>
<evidence type="ECO:0000256" key="7">
    <source>
        <dbReference type="ARBA" id="ARBA00023136"/>
    </source>
</evidence>
<keyword evidence="6 9" id="KW-1133">Transmembrane helix</keyword>
<dbReference type="InterPro" id="IPR050297">
    <property type="entry name" value="LipidA_mod_glycosyltrf_83"/>
</dbReference>
<feature type="transmembrane region" description="Helical" evidence="9">
    <location>
        <begin position="258"/>
        <end position="284"/>
    </location>
</feature>
<evidence type="ECO:0000256" key="9">
    <source>
        <dbReference type="SAM" id="Phobius"/>
    </source>
</evidence>
<dbReference type="GO" id="GO:0009103">
    <property type="term" value="P:lipopolysaccharide biosynthetic process"/>
    <property type="evidence" value="ECO:0007669"/>
    <property type="project" value="UniProtKB-ARBA"/>
</dbReference>
<keyword evidence="4" id="KW-0808">Transferase</keyword>
<feature type="transmembrane region" description="Helical" evidence="9">
    <location>
        <begin position="336"/>
        <end position="358"/>
    </location>
</feature>
<dbReference type="RefSeq" id="WP_173098488.1">
    <property type="nucleotide sequence ID" value="NZ_CP053892.1"/>
</dbReference>
<feature type="region of interest" description="Disordered" evidence="8">
    <location>
        <begin position="523"/>
        <end position="562"/>
    </location>
</feature>
<proteinExistence type="predicted"/>
<feature type="transmembrane region" description="Helical" evidence="9">
    <location>
        <begin position="21"/>
        <end position="42"/>
    </location>
</feature>
<dbReference type="Pfam" id="PF13231">
    <property type="entry name" value="PMT_2"/>
    <property type="match status" value="1"/>
</dbReference>
<feature type="transmembrane region" description="Helical" evidence="9">
    <location>
        <begin position="305"/>
        <end position="330"/>
    </location>
</feature>
<dbReference type="EMBL" id="CP053892">
    <property type="protein sequence ID" value="QKG24735.1"/>
    <property type="molecule type" value="Genomic_DNA"/>
</dbReference>
<gene>
    <name evidence="11" type="ORF">ACTIVE_6384</name>
</gene>
<dbReference type="GO" id="GO:0010041">
    <property type="term" value="P:response to iron(III) ion"/>
    <property type="evidence" value="ECO:0007669"/>
    <property type="project" value="TreeGrafter"/>
</dbReference>
<keyword evidence="7 9" id="KW-0472">Membrane</keyword>
<dbReference type="PANTHER" id="PTHR33908">
    <property type="entry name" value="MANNOSYLTRANSFERASE YKCB-RELATED"/>
    <property type="match status" value="1"/>
</dbReference>
<reference evidence="11 12" key="1">
    <citation type="submission" date="2020-05" db="EMBL/GenBank/DDBJ databases">
        <title>Actinomadura verrucosospora NRRL-B18236 (PFL_A860) Genome sequencing and assembly.</title>
        <authorList>
            <person name="Samborskyy M."/>
        </authorList>
    </citation>
    <scope>NUCLEOTIDE SEQUENCE [LARGE SCALE GENOMIC DNA]</scope>
    <source>
        <strain evidence="11 12">NRRL:B18236</strain>
    </source>
</reference>
<evidence type="ECO:0000313" key="11">
    <source>
        <dbReference type="EMBL" id="QKG24735.1"/>
    </source>
</evidence>
<evidence type="ECO:0000256" key="5">
    <source>
        <dbReference type="ARBA" id="ARBA00022692"/>
    </source>
</evidence>
<name>A0A7D3VVT1_ACTVE</name>
<evidence type="ECO:0000256" key="4">
    <source>
        <dbReference type="ARBA" id="ARBA00022679"/>
    </source>
</evidence>
<feature type="compositionally biased region" description="Basic residues" evidence="8">
    <location>
        <begin position="552"/>
        <end position="562"/>
    </location>
</feature>
<accession>A0A7D3VVT1</accession>